<dbReference type="Gene3D" id="3.90.550.20">
    <property type="match status" value="1"/>
</dbReference>
<evidence type="ECO:0008006" key="5">
    <source>
        <dbReference type="Google" id="ProtNLM"/>
    </source>
</evidence>
<organism evidence="3 4">
    <name type="scientific">Chytriomyces confervae</name>
    <dbReference type="NCBI Taxonomy" id="246404"/>
    <lineage>
        <taxon>Eukaryota</taxon>
        <taxon>Fungi</taxon>
        <taxon>Fungi incertae sedis</taxon>
        <taxon>Chytridiomycota</taxon>
        <taxon>Chytridiomycota incertae sedis</taxon>
        <taxon>Chytridiomycetes</taxon>
        <taxon>Chytridiales</taxon>
        <taxon>Chytriomycetaceae</taxon>
        <taxon>Chytriomyces</taxon>
    </lineage>
</organism>
<sequence length="291" mass="33678">MKRIRLVSLVGLVTALCVFWMVILRTDWDASPSPAIVPRIPSLLHQSWKTKDLPKEYVAWGSSWLKHNPRFTYRLWTDEDNRALVAEHYAWFLPTFDGFERNIMRADAARVFYLHRFGGVYADFDVICLRQMDSLLASHDLVLASMDVPALNISDADNVFFDANSIPNAWMASVPEHPFWLHCAKLMMRLSEEGEDGVEQKTGPMMLKRALSEYNAILQNDTIKSAEKLLPIFIAEPNAIFPYSWVWTQNTDTHKVCSSQRKTFNEARCRKLVDPKRTSFAISYWSHSWDK</sequence>
<dbReference type="STRING" id="246404.A0A507FND0"/>
<dbReference type="EMBL" id="QEAP01000035">
    <property type="protein sequence ID" value="TPX76836.1"/>
    <property type="molecule type" value="Genomic_DNA"/>
</dbReference>
<evidence type="ECO:0000256" key="1">
    <source>
        <dbReference type="ARBA" id="ARBA00009003"/>
    </source>
</evidence>
<name>A0A507FND0_9FUNG</name>
<evidence type="ECO:0000313" key="4">
    <source>
        <dbReference type="Proteomes" id="UP000320333"/>
    </source>
</evidence>
<keyword evidence="4" id="KW-1185">Reference proteome</keyword>
<dbReference type="Proteomes" id="UP000320333">
    <property type="component" value="Unassembled WGS sequence"/>
</dbReference>
<dbReference type="OrthoDB" id="3647at2759"/>
<dbReference type="Pfam" id="PF04488">
    <property type="entry name" value="Gly_transf_sug"/>
    <property type="match status" value="1"/>
</dbReference>
<dbReference type="GO" id="GO:0016020">
    <property type="term" value="C:membrane"/>
    <property type="evidence" value="ECO:0007669"/>
    <property type="project" value="GOC"/>
</dbReference>
<dbReference type="InterPro" id="IPR029044">
    <property type="entry name" value="Nucleotide-diphossugar_trans"/>
</dbReference>
<comment type="caution">
    <text evidence="3">The sequence shown here is derived from an EMBL/GenBank/DDBJ whole genome shotgun (WGS) entry which is preliminary data.</text>
</comment>
<dbReference type="GO" id="GO:0051999">
    <property type="term" value="P:mannosyl-inositol phosphorylceramide biosynthetic process"/>
    <property type="evidence" value="ECO:0007669"/>
    <property type="project" value="TreeGrafter"/>
</dbReference>
<dbReference type="InterPro" id="IPR007577">
    <property type="entry name" value="GlycoTrfase_DXD_sugar-bd_CS"/>
</dbReference>
<evidence type="ECO:0000256" key="2">
    <source>
        <dbReference type="ARBA" id="ARBA00022679"/>
    </source>
</evidence>
<dbReference type="PANTHER" id="PTHR32385">
    <property type="entry name" value="MANNOSYL PHOSPHORYLINOSITOL CERAMIDE SYNTHASE"/>
    <property type="match status" value="1"/>
</dbReference>
<dbReference type="SUPFAM" id="SSF53448">
    <property type="entry name" value="Nucleotide-diphospho-sugar transferases"/>
    <property type="match status" value="1"/>
</dbReference>
<reference evidence="3 4" key="1">
    <citation type="journal article" date="2019" name="Sci. Rep.">
        <title>Comparative genomics of chytrid fungi reveal insights into the obligate biotrophic and pathogenic lifestyle of Synchytrium endobioticum.</title>
        <authorList>
            <person name="van de Vossenberg B.T.L.H."/>
            <person name="Warris S."/>
            <person name="Nguyen H.D.T."/>
            <person name="van Gent-Pelzer M.P.E."/>
            <person name="Joly D.L."/>
            <person name="van de Geest H.C."/>
            <person name="Bonants P.J.M."/>
            <person name="Smith D.S."/>
            <person name="Levesque C.A."/>
            <person name="van der Lee T.A.J."/>
        </authorList>
    </citation>
    <scope>NUCLEOTIDE SEQUENCE [LARGE SCALE GENOMIC DNA]</scope>
    <source>
        <strain evidence="3 4">CBS 675.73</strain>
    </source>
</reference>
<comment type="similarity">
    <text evidence="1">Belongs to the glycosyltransferase 32 family.</text>
</comment>
<accession>A0A507FND0</accession>
<protein>
    <recommendedName>
        <fullName evidence="5">Alpha 1,4-glycosyltransferase domain-containing protein</fullName>
    </recommendedName>
</protein>
<keyword evidence="2" id="KW-0808">Transferase</keyword>
<dbReference type="InterPro" id="IPR051706">
    <property type="entry name" value="Glycosyltransferase_domain"/>
</dbReference>
<dbReference type="GO" id="GO:0000030">
    <property type="term" value="F:mannosyltransferase activity"/>
    <property type="evidence" value="ECO:0007669"/>
    <property type="project" value="TreeGrafter"/>
</dbReference>
<gene>
    <name evidence="3" type="ORF">CcCBS67573_g01887</name>
</gene>
<proteinExistence type="inferred from homology"/>
<evidence type="ECO:0000313" key="3">
    <source>
        <dbReference type="EMBL" id="TPX76836.1"/>
    </source>
</evidence>
<dbReference type="AlphaFoldDB" id="A0A507FND0"/>
<dbReference type="PANTHER" id="PTHR32385:SF23">
    <property type="entry name" value="NUCLEOTIDE-DIPHOSPHO-SUGAR TRANSFERASE"/>
    <property type="match status" value="1"/>
</dbReference>